<gene>
    <name evidence="3" type="ORF">SAMN05444515_12224</name>
</gene>
<evidence type="ECO:0000313" key="3">
    <source>
        <dbReference type="EMBL" id="SEL58361.1"/>
    </source>
</evidence>
<evidence type="ECO:0000259" key="2">
    <source>
        <dbReference type="SMART" id="SM00226"/>
    </source>
</evidence>
<dbReference type="SUPFAM" id="SSF52788">
    <property type="entry name" value="Phosphotyrosine protein phosphatases I"/>
    <property type="match status" value="1"/>
</dbReference>
<evidence type="ECO:0000313" key="4">
    <source>
        <dbReference type="Proteomes" id="UP000199256"/>
    </source>
</evidence>
<dbReference type="PANTHER" id="PTHR43428:SF1">
    <property type="entry name" value="ARSENATE REDUCTASE"/>
    <property type="match status" value="1"/>
</dbReference>
<evidence type="ECO:0000256" key="1">
    <source>
        <dbReference type="ARBA" id="ARBA00022849"/>
    </source>
</evidence>
<dbReference type="EMBL" id="FOAA01000022">
    <property type="protein sequence ID" value="SEL58361.1"/>
    <property type="molecule type" value="Genomic_DNA"/>
</dbReference>
<dbReference type="SMART" id="SM00226">
    <property type="entry name" value="LMWPc"/>
    <property type="match status" value="1"/>
</dbReference>
<dbReference type="Pfam" id="PF01451">
    <property type="entry name" value="LMWPc"/>
    <property type="match status" value="1"/>
</dbReference>
<dbReference type="Proteomes" id="UP000199256">
    <property type="component" value="Unassembled WGS sequence"/>
</dbReference>
<feature type="domain" description="Phosphotyrosine protein phosphatase I" evidence="2">
    <location>
        <begin position="11"/>
        <end position="143"/>
    </location>
</feature>
<dbReference type="AlphaFoldDB" id="A0A1H7RDP6"/>
<dbReference type="PANTHER" id="PTHR43428">
    <property type="entry name" value="ARSENATE REDUCTASE"/>
    <property type="match status" value="1"/>
</dbReference>
<proteinExistence type="predicted"/>
<name>A0A1H7RDP6_9GAMM</name>
<protein>
    <submittedName>
        <fullName evidence="3">Arsenate reductase</fullName>
    </submittedName>
</protein>
<dbReference type="OrthoDB" id="5795045at2"/>
<dbReference type="InterPro" id="IPR023485">
    <property type="entry name" value="Ptyr_pPase"/>
</dbReference>
<accession>A0A1H7RDP6</accession>
<dbReference type="InterPro" id="IPR036196">
    <property type="entry name" value="Ptyr_pPase_sf"/>
</dbReference>
<dbReference type="GO" id="GO:0046685">
    <property type="term" value="P:response to arsenic-containing substance"/>
    <property type="evidence" value="ECO:0007669"/>
    <property type="project" value="UniProtKB-KW"/>
</dbReference>
<sequence>MPEKPDLRRKPHILFLGHTNTARTLVAEAYARQLMPDLVEVRSAGLQAGKAQPRVLTVLREEDLESHALEAKALDRDLVAWADMIITLCTDPARLPLPAAESFVCKNWPMDPPSRFATDGNDLEPFRRMRDDVKRRVRLLANSMRLMQR</sequence>
<reference evidence="4" key="1">
    <citation type="submission" date="2016-10" db="EMBL/GenBank/DDBJ databases">
        <authorList>
            <person name="Varghese N."/>
            <person name="Submissions S."/>
        </authorList>
    </citation>
    <scope>NUCLEOTIDE SEQUENCE [LARGE SCALE GENOMIC DNA]</scope>
    <source>
        <strain evidence="4">DSM 241</strain>
    </source>
</reference>
<keyword evidence="1" id="KW-0059">Arsenical resistance</keyword>
<dbReference type="STRING" id="1396821.SAMN05444515_12224"/>
<dbReference type="RefSeq" id="WP_090255568.1">
    <property type="nucleotide sequence ID" value="NZ_FOAA01000022.1"/>
</dbReference>
<organism evidence="3 4">
    <name type="scientific">Ectothiorhodospira marina</name>
    <dbReference type="NCBI Taxonomy" id="1396821"/>
    <lineage>
        <taxon>Bacteria</taxon>
        <taxon>Pseudomonadati</taxon>
        <taxon>Pseudomonadota</taxon>
        <taxon>Gammaproteobacteria</taxon>
        <taxon>Chromatiales</taxon>
        <taxon>Ectothiorhodospiraceae</taxon>
        <taxon>Ectothiorhodospira</taxon>
    </lineage>
</organism>
<dbReference type="Gene3D" id="3.40.50.2300">
    <property type="match status" value="1"/>
</dbReference>
<keyword evidence="4" id="KW-1185">Reference proteome</keyword>